<dbReference type="RefSeq" id="WP_074814140.1">
    <property type="nucleotide sequence ID" value="NZ_FOJX01000003.1"/>
</dbReference>
<protein>
    <submittedName>
        <fullName evidence="1">Uncharacterized protein</fullName>
    </submittedName>
</protein>
<name>A0A1I0WPE0_SELRU</name>
<sequence length="223" mass="25801">MKILFCNIAWMKWYKGYRNNDMPVNGGSYVQDNQEGEENDNFWPLFNTNLPIEGEGETAEHIIPEGNICLGFVETGHTNGKSRQLCLEKIHECAGYKDAAYVQDVLVVFCATRTGDKHPVVVGWYQHATVLRNYVEYEMEDGALLWKNIICKAEDAVLLPINERKWRVPRAARDKYGFGRSNVWYADYEQSEKVKPWVEDIIEKINNYDGDNIIDEEPEILEV</sequence>
<proteinExistence type="predicted"/>
<dbReference type="AlphaFoldDB" id="A0A1I0WPE0"/>
<accession>A0A1I0WPE0</accession>
<evidence type="ECO:0000313" key="2">
    <source>
        <dbReference type="Proteomes" id="UP000183843"/>
    </source>
</evidence>
<gene>
    <name evidence="1" type="ORF">SAMN05216587_103187</name>
</gene>
<dbReference type="EMBL" id="FOJX01000003">
    <property type="protein sequence ID" value="SFA90629.1"/>
    <property type="molecule type" value="Genomic_DNA"/>
</dbReference>
<dbReference type="Proteomes" id="UP000183843">
    <property type="component" value="Unassembled WGS sequence"/>
</dbReference>
<reference evidence="1 2" key="1">
    <citation type="submission" date="2016-10" db="EMBL/GenBank/DDBJ databases">
        <authorList>
            <person name="de Groot N.N."/>
        </authorList>
    </citation>
    <scope>NUCLEOTIDE SEQUENCE [LARGE SCALE GENOMIC DNA]</scope>
    <source>
        <strain evidence="1 2">L14</strain>
    </source>
</reference>
<evidence type="ECO:0000313" key="1">
    <source>
        <dbReference type="EMBL" id="SFA90629.1"/>
    </source>
</evidence>
<organism evidence="1 2">
    <name type="scientific">Selenomonas ruminantium</name>
    <dbReference type="NCBI Taxonomy" id="971"/>
    <lineage>
        <taxon>Bacteria</taxon>
        <taxon>Bacillati</taxon>
        <taxon>Bacillota</taxon>
        <taxon>Negativicutes</taxon>
        <taxon>Selenomonadales</taxon>
        <taxon>Selenomonadaceae</taxon>
        <taxon>Selenomonas</taxon>
    </lineage>
</organism>